<keyword evidence="1" id="KW-1133">Transmembrane helix</keyword>
<keyword evidence="1" id="KW-0472">Membrane</keyword>
<evidence type="ECO:0008006" key="4">
    <source>
        <dbReference type="Google" id="ProtNLM"/>
    </source>
</evidence>
<feature type="transmembrane region" description="Helical" evidence="1">
    <location>
        <begin position="88"/>
        <end position="105"/>
    </location>
</feature>
<evidence type="ECO:0000313" key="3">
    <source>
        <dbReference type="Proteomes" id="UP000011666"/>
    </source>
</evidence>
<sequence>MGSEADGAAGALRIDDRPPTTIKVAGGLTALEGAIAVVAALVLVIRGLAGHDETIANGYGTAGWFGIIGGGVLLGGIVLFIGKRWGRAIAVVAQILLLPVAYALLTDSHQPLLGVPLAVAAVVVLVLLFTPASVRWLADDYAPDADRDES</sequence>
<organism evidence="2 3">
    <name type="scientific">Gordonia soli NBRC 108243</name>
    <dbReference type="NCBI Taxonomy" id="1223545"/>
    <lineage>
        <taxon>Bacteria</taxon>
        <taxon>Bacillati</taxon>
        <taxon>Actinomycetota</taxon>
        <taxon>Actinomycetes</taxon>
        <taxon>Mycobacteriales</taxon>
        <taxon>Gordoniaceae</taxon>
        <taxon>Gordonia</taxon>
    </lineage>
</organism>
<proteinExistence type="predicted"/>
<dbReference type="AlphaFoldDB" id="M0QDG9"/>
<feature type="transmembrane region" description="Helical" evidence="1">
    <location>
        <begin position="111"/>
        <end position="129"/>
    </location>
</feature>
<evidence type="ECO:0000313" key="2">
    <source>
        <dbReference type="EMBL" id="GAC66625.1"/>
    </source>
</evidence>
<accession>M0QDG9</accession>
<feature type="transmembrane region" description="Helical" evidence="1">
    <location>
        <begin position="24"/>
        <end position="49"/>
    </location>
</feature>
<dbReference type="eggNOG" id="ENOG5033KSC">
    <property type="taxonomic scope" value="Bacteria"/>
</dbReference>
<name>M0QDG9_9ACTN</name>
<dbReference type="Proteomes" id="UP000011666">
    <property type="component" value="Unassembled WGS sequence"/>
</dbReference>
<protein>
    <recommendedName>
        <fullName evidence="4">Integral membrane protein</fullName>
    </recommendedName>
</protein>
<dbReference type="EMBL" id="BANX01000003">
    <property type="protein sequence ID" value="GAC66625.1"/>
    <property type="molecule type" value="Genomic_DNA"/>
</dbReference>
<keyword evidence="3" id="KW-1185">Reference proteome</keyword>
<comment type="caution">
    <text evidence="2">The sequence shown here is derived from an EMBL/GenBank/DDBJ whole genome shotgun (WGS) entry which is preliminary data.</text>
</comment>
<feature type="transmembrane region" description="Helical" evidence="1">
    <location>
        <begin position="61"/>
        <end position="81"/>
    </location>
</feature>
<evidence type="ECO:0000256" key="1">
    <source>
        <dbReference type="SAM" id="Phobius"/>
    </source>
</evidence>
<dbReference type="STRING" id="1223545.GS4_03_00730"/>
<reference evidence="2 3" key="1">
    <citation type="submission" date="2013-01" db="EMBL/GenBank/DDBJ databases">
        <title>Whole genome shotgun sequence of Gordonia soli NBRC 108243.</title>
        <authorList>
            <person name="Isaki-Nakamura S."/>
            <person name="Hosoyama A."/>
            <person name="Tsuchikane K."/>
            <person name="Ando Y."/>
            <person name="Baba S."/>
            <person name="Ohji S."/>
            <person name="Hamada M."/>
            <person name="Tamura T."/>
            <person name="Yamazoe A."/>
            <person name="Yamazaki S."/>
            <person name="Fujita N."/>
        </authorList>
    </citation>
    <scope>NUCLEOTIDE SEQUENCE [LARGE SCALE GENOMIC DNA]</scope>
    <source>
        <strain evidence="2 3">NBRC 108243</strain>
    </source>
</reference>
<keyword evidence="1" id="KW-0812">Transmembrane</keyword>
<gene>
    <name evidence="2" type="ORF">GS4_03_00730</name>
</gene>